<evidence type="ECO:0000313" key="3">
    <source>
        <dbReference type="Proteomes" id="UP000308133"/>
    </source>
</evidence>
<dbReference type="AlphaFoldDB" id="A0A4U7BDD1"/>
<dbReference type="Gene3D" id="2.40.70.10">
    <property type="entry name" value="Acid Proteases"/>
    <property type="match status" value="2"/>
</dbReference>
<dbReference type="Proteomes" id="UP000308133">
    <property type="component" value="Unassembled WGS sequence"/>
</dbReference>
<evidence type="ECO:0000256" key="1">
    <source>
        <dbReference type="SAM" id="MobiDB-lite"/>
    </source>
</evidence>
<name>A0A4U7BDD1_9PEZI</name>
<reference evidence="2 3" key="1">
    <citation type="submission" date="2018-02" db="EMBL/GenBank/DDBJ databases">
        <title>Draft genome sequences of Elsinoe sp., causing black scab on jojoba.</title>
        <authorList>
            <person name="Stodart B."/>
            <person name="Jeffress S."/>
            <person name="Ash G."/>
            <person name="Arun Chinnappa K."/>
        </authorList>
    </citation>
    <scope>NUCLEOTIDE SEQUENCE [LARGE SCALE GENOMIC DNA]</scope>
    <source>
        <strain evidence="2 3">Hillstone_2</strain>
    </source>
</reference>
<accession>A0A4U7BDD1</accession>
<feature type="region of interest" description="Disordered" evidence="1">
    <location>
        <begin position="473"/>
        <end position="509"/>
    </location>
</feature>
<dbReference type="SUPFAM" id="SSF50630">
    <property type="entry name" value="Acid proteases"/>
    <property type="match status" value="1"/>
</dbReference>
<proteinExistence type="predicted"/>
<protein>
    <submittedName>
        <fullName evidence="2">Uncharacterized protein</fullName>
    </submittedName>
</protein>
<sequence>MTVLVDRKFIQLLDDSTRKSGSPKVAAISYRKQSVGHDQASRHSWNIDRLKQYARRPRLPGAWKKDRNKYHIGNPPKMIEDGGEAGANVPDYSANTFKTDLLEPTRKVRFIPGELGGHAVSAVADTGSSINAISLHYALLKGFVVHSITKSQAPIVKTLTGETIYPAGIVYAPWKFSHERYRPTNLAFWVIEDTPCSVYLGTPFLHASKVYGEMSHRLRTVLIDTEVSSDRRPIRALSQSNGEDYLPKFHGDMEGAQVTALADSGCDVNILNWQRAISCGLPLDTSETISLQLADGTMVTTCGTTEAFWRFVKAGTFTSNRPSEKTHYRLKFHVLRHCEYDIVLGQNIIYGIGKGKMDFSNIKCHSSDTKTAILETPHHYMSYVREGVWAGLKRRAKRFFRGNATTDNADDLLAPSGQDIQGRVQDAELGRRIQASCAIQKLDDAAAKEAARRREMLAQEQWNALMQASTATSTATRSISNRSIPQSATTTPSISNPSLSNPNRSIRNI</sequence>
<gene>
    <name evidence="2" type="ORF">C1H76_0771</name>
</gene>
<dbReference type="InterPro" id="IPR021109">
    <property type="entry name" value="Peptidase_aspartic_dom_sf"/>
</dbReference>
<comment type="caution">
    <text evidence="2">The sequence shown here is derived from an EMBL/GenBank/DDBJ whole genome shotgun (WGS) entry which is preliminary data.</text>
</comment>
<dbReference type="EMBL" id="PTQR01000009">
    <property type="protein sequence ID" value="TKX27016.1"/>
    <property type="molecule type" value="Genomic_DNA"/>
</dbReference>
<evidence type="ECO:0000313" key="2">
    <source>
        <dbReference type="EMBL" id="TKX27016.1"/>
    </source>
</evidence>
<organism evidence="2 3">
    <name type="scientific">Elsinoe australis</name>
    <dbReference type="NCBI Taxonomy" id="40998"/>
    <lineage>
        <taxon>Eukaryota</taxon>
        <taxon>Fungi</taxon>
        <taxon>Dikarya</taxon>
        <taxon>Ascomycota</taxon>
        <taxon>Pezizomycotina</taxon>
        <taxon>Dothideomycetes</taxon>
        <taxon>Dothideomycetidae</taxon>
        <taxon>Myriangiales</taxon>
        <taxon>Elsinoaceae</taxon>
        <taxon>Elsinoe</taxon>
    </lineage>
</organism>
<dbReference type="CDD" id="cd00303">
    <property type="entry name" value="retropepsin_like"/>
    <property type="match status" value="2"/>
</dbReference>